<protein>
    <recommendedName>
        <fullName evidence="3 8">Meiotic nuclear division protein 1 homolog</fullName>
    </recommendedName>
</protein>
<evidence type="ECO:0000313" key="13">
    <source>
        <dbReference type="Proteomes" id="UP000031668"/>
    </source>
</evidence>
<name>A0A0C2MLV4_THEKT</name>
<organism evidence="12 13">
    <name type="scientific">Thelohanellus kitauei</name>
    <name type="common">Myxosporean</name>
    <dbReference type="NCBI Taxonomy" id="669202"/>
    <lineage>
        <taxon>Eukaryota</taxon>
        <taxon>Metazoa</taxon>
        <taxon>Cnidaria</taxon>
        <taxon>Myxozoa</taxon>
        <taxon>Myxosporea</taxon>
        <taxon>Bivalvulida</taxon>
        <taxon>Platysporina</taxon>
        <taxon>Myxobolidae</taxon>
        <taxon>Thelohanellus</taxon>
    </lineage>
</organism>
<keyword evidence="6 8" id="KW-0539">Nucleus</keyword>
<dbReference type="GO" id="GO:0005634">
    <property type="term" value="C:nucleus"/>
    <property type="evidence" value="ECO:0007669"/>
    <property type="project" value="UniProtKB-SubCell"/>
</dbReference>
<dbReference type="OMA" id="VCYWAFP"/>
<feature type="coiled-coil region" evidence="9">
    <location>
        <begin position="86"/>
        <end position="140"/>
    </location>
</feature>
<sequence>MSKKRGLSLEEKRKRMLEIFYEKKEFFQLKELEKIGPKEKGITPMSIKEVVQSLVDDRLVDSDKIGLSTYYWSYPNNAAIARHTQIEVLKKEIQSNTSEIEKIKLLYEKEKAGKQVTQEYEDLLENYENLKQELSVLDESLSKFDHCDTAVYEQMQKHTDELCNAANRWTDNIYALVDYCKNKLFIEKKEVHSYFNIPEELDYI</sequence>
<evidence type="ECO:0000256" key="1">
    <source>
        <dbReference type="ARBA" id="ARBA00004123"/>
    </source>
</evidence>
<dbReference type="InterPro" id="IPR040661">
    <property type="entry name" value="LZ3wCH"/>
</dbReference>
<keyword evidence="13" id="KW-1185">Reference proteome</keyword>
<proteinExistence type="inferred from homology"/>
<dbReference type="EMBL" id="JWZT01002921">
    <property type="protein sequence ID" value="KII68166.1"/>
    <property type="molecule type" value="Genomic_DNA"/>
</dbReference>
<evidence type="ECO:0000256" key="9">
    <source>
        <dbReference type="SAM" id="Coils"/>
    </source>
</evidence>
<evidence type="ECO:0000256" key="5">
    <source>
        <dbReference type="ARBA" id="ARBA00023172"/>
    </source>
</evidence>
<gene>
    <name evidence="12" type="ORF">RF11_09078</name>
</gene>
<comment type="caution">
    <text evidence="12">The sequence shown here is derived from an EMBL/GenBank/DDBJ whole genome shotgun (WGS) entry which is preliminary data.</text>
</comment>
<dbReference type="GO" id="GO:0007131">
    <property type="term" value="P:reciprocal meiotic recombination"/>
    <property type="evidence" value="ECO:0007669"/>
    <property type="project" value="InterPro"/>
</dbReference>
<reference evidence="12 13" key="1">
    <citation type="journal article" date="2014" name="Genome Biol. Evol.">
        <title>The genome of the myxosporean Thelohanellus kitauei shows adaptations to nutrient acquisition within its fish host.</title>
        <authorList>
            <person name="Yang Y."/>
            <person name="Xiong J."/>
            <person name="Zhou Z."/>
            <person name="Huo F."/>
            <person name="Miao W."/>
            <person name="Ran C."/>
            <person name="Liu Y."/>
            <person name="Zhang J."/>
            <person name="Feng J."/>
            <person name="Wang M."/>
            <person name="Wang M."/>
            <person name="Wang L."/>
            <person name="Yao B."/>
        </authorList>
    </citation>
    <scope>NUCLEOTIDE SEQUENCE [LARGE SCALE GENOMIC DNA]</scope>
    <source>
        <strain evidence="12">Wuqing</strain>
    </source>
</reference>
<dbReference type="AlphaFoldDB" id="A0A0C2MLV4"/>
<evidence type="ECO:0000256" key="4">
    <source>
        <dbReference type="ARBA" id="ARBA00023054"/>
    </source>
</evidence>
<dbReference type="PIRSF" id="PIRSF026991">
    <property type="entry name" value="Mnd1"/>
    <property type="match status" value="1"/>
</dbReference>
<evidence type="ECO:0000256" key="8">
    <source>
        <dbReference type="PIRNR" id="PIRNR026991"/>
    </source>
</evidence>
<dbReference type="PANTHER" id="PTHR31398:SF0">
    <property type="entry name" value="MEIOTIC NUCLEAR DIVISION PROTEIN 1 HOMOLOG"/>
    <property type="match status" value="1"/>
</dbReference>
<keyword evidence="4 9" id="KW-0175">Coiled coil</keyword>
<comment type="subcellular location">
    <subcellularLocation>
        <location evidence="1 8">Nucleus</location>
    </subcellularLocation>
</comment>
<evidence type="ECO:0000256" key="7">
    <source>
        <dbReference type="ARBA" id="ARBA00023254"/>
    </source>
</evidence>
<evidence type="ECO:0000313" key="12">
    <source>
        <dbReference type="EMBL" id="KII68166.1"/>
    </source>
</evidence>
<evidence type="ECO:0000256" key="2">
    <source>
        <dbReference type="ARBA" id="ARBA00005981"/>
    </source>
</evidence>
<dbReference type="GO" id="GO:0003690">
    <property type="term" value="F:double-stranded DNA binding"/>
    <property type="evidence" value="ECO:0007669"/>
    <property type="project" value="InterPro"/>
</dbReference>
<dbReference type="Proteomes" id="UP000031668">
    <property type="component" value="Unassembled WGS sequence"/>
</dbReference>
<evidence type="ECO:0000256" key="3">
    <source>
        <dbReference type="ARBA" id="ARBA00013726"/>
    </source>
</evidence>
<keyword evidence="5" id="KW-0233">DNA recombination</keyword>
<dbReference type="Pfam" id="PF18517">
    <property type="entry name" value="LZ3wCH"/>
    <property type="match status" value="1"/>
</dbReference>
<dbReference type="InterPro" id="IPR005647">
    <property type="entry name" value="Mnd1"/>
</dbReference>
<keyword evidence="7" id="KW-0469">Meiosis</keyword>
<comment type="function">
    <text evidence="8">Required for proper homologous chromosome pairing and efficient cross-over and intragenic recombination during meiosis.</text>
</comment>
<feature type="domain" description="Mnd1 HTH" evidence="10">
    <location>
        <begin position="16"/>
        <end position="75"/>
    </location>
</feature>
<evidence type="ECO:0000259" key="11">
    <source>
        <dbReference type="Pfam" id="PF18517"/>
    </source>
</evidence>
<dbReference type="OrthoDB" id="273345at2759"/>
<accession>A0A0C2MLV4</accession>
<comment type="similarity">
    <text evidence="2 8">Belongs to the MND1 family.</text>
</comment>
<dbReference type="InterPro" id="IPR040453">
    <property type="entry name" value="Mnd1_HTH"/>
</dbReference>
<evidence type="ECO:0000256" key="6">
    <source>
        <dbReference type="ARBA" id="ARBA00023242"/>
    </source>
</evidence>
<dbReference type="Pfam" id="PF03962">
    <property type="entry name" value="Mnd1"/>
    <property type="match status" value="1"/>
</dbReference>
<evidence type="ECO:0000259" key="10">
    <source>
        <dbReference type="Pfam" id="PF03962"/>
    </source>
</evidence>
<feature type="domain" description="Leucine zipper with capping helix" evidence="11">
    <location>
        <begin position="151"/>
        <end position="204"/>
    </location>
</feature>
<dbReference type="PANTHER" id="PTHR31398">
    <property type="entry name" value="MEIOTIC NUCLEAR DIVISION PROTEIN 1 HOMOLOG"/>
    <property type="match status" value="1"/>
</dbReference>